<dbReference type="SUPFAM" id="SSF56059">
    <property type="entry name" value="Glutathione synthetase ATP-binding domain-like"/>
    <property type="match status" value="1"/>
</dbReference>
<dbReference type="PANTHER" id="PTHR21621:SF0">
    <property type="entry name" value="BETA-CITRYLGLUTAMATE SYNTHASE B-RELATED"/>
    <property type="match status" value="1"/>
</dbReference>
<dbReference type="Pfam" id="PF08443">
    <property type="entry name" value="RimK"/>
    <property type="match status" value="1"/>
</dbReference>
<keyword evidence="6" id="KW-0436">Ligase</keyword>
<dbReference type="NCBIfam" id="TIGR00768">
    <property type="entry name" value="rimK_fam"/>
    <property type="match status" value="1"/>
</dbReference>
<dbReference type="InterPro" id="IPR004666">
    <property type="entry name" value="Rp_bS6_RimK/Lys_biosynth_LsyX"/>
</dbReference>
<keyword evidence="3 4" id="KW-0067">ATP-binding</keyword>
<dbReference type="Gene3D" id="3.30.470.20">
    <property type="entry name" value="ATP-grasp fold, B domain"/>
    <property type="match status" value="1"/>
</dbReference>
<dbReference type="PANTHER" id="PTHR21621">
    <property type="entry name" value="RIBOSOMAL PROTEIN S6 MODIFICATION PROTEIN"/>
    <property type="match status" value="1"/>
</dbReference>
<dbReference type="Proteomes" id="UP000009062">
    <property type="component" value="Chromosome"/>
</dbReference>
<dbReference type="InterPro" id="IPR013815">
    <property type="entry name" value="ATP_grasp_subdomain_1"/>
</dbReference>
<protein>
    <submittedName>
        <fullName evidence="6">Alpha-L-glutamate ligase, RimK family</fullName>
    </submittedName>
</protein>
<keyword evidence="7" id="KW-1185">Reference proteome</keyword>
<evidence type="ECO:0000256" key="4">
    <source>
        <dbReference type="PROSITE-ProRule" id="PRU00409"/>
    </source>
</evidence>
<dbReference type="InterPro" id="IPR011761">
    <property type="entry name" value="ATP-grasp"/>
</dbReference>
<organism evidence="6 7">
    <name type="scientific">Pyrobaculum oguniense (strain DSM 13380 / JCM 10595 / TE7)</name>
    <dbReference type="NCBI Taxonomy" id="698757"/>
    <lineage>
        <taxon>Archaea</taxon>
        <taxon>Thermoproteota</taxon>
        <taxon>Thermoprotei</taxon>
        <taxon>Thermoproteales</taxon>
        <taxon>Thermoproteaceae</taxon>
        <taxon>Pyrobaculum</taxon>
    </lineage>
</organism>
<gene>
    <name evidence="6" type="ordered locus">Pogu_1621</name>
</gene>
<dbReference type="AlphaFoldDB" id="H6Q9B6"/>
<dbReference type="KEGG" id="pog:Pogu_1621"/>
<dbReference type="EMBL" id="CP003316">
    <property type="protein sequence ID" value="AFA39648.1"/>
    <property type="molecule type" value="Genomic_DNA"/>
</dbReference>
<evidence type="ECO:0000256" key="3">
    <source>
        <dbReference type="ARBA" id="ARBA00022840"/>
    </source>
</evidence>
<evidence type="ECO:0000313" key="7">
    <source>
        <dbReference type="Proteomes" id="UP000009062"/>
    </source>
</evidence>
<evidence type="ECO:0000256" key="2">
    <source>
        <dbReference type="ARBA" id="ARBA00022741"/>
    </source>
</evidence>
<evidence type="ECO:0000256" key="1">
    <source>
        <dbReference type="ARBA" id="ARBA00022723"/>
    </source>
</evidence>
<dbReference type="GO" id="GO:0016879">
    <property type="term" value="F:ligase activity, forming carbon-nitrogen bonds"/>
    <property type="evidence" value="ECO:0007669"/>
    <property type="project" value="TreeGrafter"/>
</dbReference>
<accession>H6Q9B6</accession>
<name>H6Q9B6_PYROT</name>
<reference evidence="6 7" key="1">
    <citation type="journal article" date="2012" name="Stand. Genomic Sci.">
        <title>Complete genome sequence of Pyrobaculum oguniense.</title>
        <authorList>
            <person name="Bernick D.L."/>
            <person name="Karplus K."/>
            <person name="Lui L.M."/>
            <person name="Coker J.K."/>
            <person name="Murphy J.N."/>
            <person name="Chan P.P."/>
            <person name="Cozen A.E."/>
            <person name="Lowe T.M."/>
        </authorList>
    </citation>
    <scope>NUCLEOTIDE SEQUENCE [LARGE SCALE GENOMIC DNA]</scope>
    <source>
        <strain evidence="6 7">TE7</strain>
    </source>
</reference>
<proteinExistence type="predicted"/>
<sequence length="302" mass="33448">MDLMKIGIVRPYEVEFNPGDVADLEEAIRKRGHTPVRIYVDMLEVRIERGRAAVRQAVGRGQPEEVDVPGAILRHLGIFRDFEQFLYRMWAARALEEAGAYVMNPVLAWAAAGDKMAALMKLAKAGLPVPPTVVTENMFIGYRAVAEFGKAVVKQIRGAMGYGVFLVEDPDVAFHIFSMFANINKPIYVQKYLEKGPGDYRVVVVGGRAIGAEYRRGEGWKTNVAQGAKPEPAKLTAEMEELAVRAVEVLGLDYGGVDIAETPDGYYILEVNPTMSWQGFKQATGINPAEHIVDHLLEKIKK</sequence>
<evidence type="ECO:0000313" key="6">
    <source>
        <dbReference type="EMBL" id="AFA39648.1"/>
    </source>
</evidence>
<dbReference type="GO" id="GO:0005524">
    <property type="term" value="F:ATP binding"/>
    <property type="evidence" value="ECO:0007669"/>
    <property type="project" value="UniProtKB-UniRule"/>
</dbReference>
<dbReference type="STRING" id="698757.Pogu_1621"/>
<dbReference type="Gene3D" id="3.40.50.20">
    <property type="match status" value="1"/>
</dbReference>
<keyword evidence="2 4" id="KW-0547">Nucleotide-binding</keyword>
<dbReference type="PROSITE" id="PS50975">
    <property type="entry name" value="ATP_GRASP"/>
    <property type="match status" value="1"/>
</dbReference>
<dbReference type="GO" id="GO:0046872">
    <property type="term" value="F:metal ion binding"/>
    <property type="evidence" value="ECO:0007669"/>
    <property type="project" value="UniProtKB-KW"/>
</dbReference>
<evidence type="ECO:0000259" key="5">
    <source>
        <dbReference type="PROSITE" id="PS50975"/>
    </source>
</evidence>
<keyword evidence="1" id="KW-0479">Metal-binding</keyword>
<dbReference type="InterPro" id="IPR013651">
    <property type="entry name" value="ATP-grasp_RimK-type"/>
</dbReference>
<dbReference type="GO" id="GO:0005737">
    <property type="term" value="C:cytoplasm"/>
    <property type="evidence" value="ECO:0007669"/>
    <property type="project" value="TreeGrafter"/>
</dbReference>
<dbReference type="Gene3D" id="3.30.1490.20">
    <property type="entry name" value="ATP-grasp fold, A domain"/>
    <property type="match status" value="1"/>
</dbReference>
<dbReference type="HOGENOM" id="CLU_054353_2_0_2"/>
<feature type="domain" description="ATP-grasp" evidence="5">
    <location>
        <begin position="119"/>
        <end position="297"/>
    </location>
</feature>
<dbReference type="eggNOG" id="arCOG01589">
    <property type="taxonomic scope" value="Archaea"/>
</dbReference>